<accession>A0A0E9QX44</accession>
<dbReference type="AlphaFoldDB" id="A0A0E9QX44"/>
<reference evidence="1" key="1">
    <citation type="submission" date="2014-11" db="EMBL/GenBank/DDBJ databases">
        <authorList>
            <person name="Amaro Gonzalez C."/>
        </authorList>
    </citation>
    <scope>NUCLEOTIDE SEQUENCE</scope>
</reference>
<organism evidence="1">
    <name type="scientific">Anguilla anguilla</name>
    <name type="common">European freshwater eel</name>
    <name type="synonym">Muraena anguilla</name>
    <dbReference type="NCBI Taxonomy" id="7936"/>
    <lineage>
        <taxon>Eukaryota</taxon>
        <taxon>Metazoa</taxon>
        <taxon>Chordata</taxon>
        <taxon>Craniata</taxon>
        <taxon>Vertebrata</taxon>
        <taxon>Euteleostomi</taxon>
        <taxon>Actinopterygii</taxon>
        <taxon>Neopterygii</taxon>
        <taxon>Teleostei</taxon>
        <taxon>Anguilliformes</taxon>
        <taxon>Anguillidae</taxon>
        <taxon>Anguilla</taxon>
    </lineage>
</organism>
<sequence length="49" mass="5715">MSGTIFLKCVQDESLQLPKAFIYSRSTPFLHDWFRRLSVFTGTFWLSGV</sequence>
<dbReference type="EMBL" id="GBXM01087792">
    <property type="protein sequence ID" value="JAH20785.1"/>
    <property type="molecule type" value="Transcribed_RNA"/>
</dbReference>
<proteinExistence type="predicted"/>
<evidence type="ECO:0000313" key="1">
    <source>
        <dbReference type="EMBL" id="JAH20785.1"/>
    </source>
</evidence>
<protein>
    <submittedName>
        <fullName evidence="1">Uncharacterized protein</fullName>
    </submittedName>
</protein>
<name>A0A0E9QX44_ANGAN</name>
<reference evidence="1" key="2">
    <citation type="journal article" date="2015" name="Fish Shellfish Immunol.">
        <title>Early steps in the European eel (Anguilla anguilla)-Vibrio vulnificus interaction in the gills: Role of the RtxA13 toxin.</title>
        <authorList>
            <person name="Callol A."/>
            <person name="Pajuelo D."/>
            <person name="Ebbesson L."/>
            <person name="Teles M."/>
            <person name="MacKenzie S."/>
            <person name="Amaro C."/>
        </authorList>
    </citation>
    <scope>NUCLEOTIDE SEQUENCE</scope>
</reference>